<feature type="domain" description="DNA methylase N-4/N-6" evidence="5">
    <location>
        <begin position="148"/>
        <end position="208"/>
    </location>
</feature>
<proteinExistence type="inferred from homology"/>
<evidence type="ECO:0000256" key="1">
    <source>
        <dbReference type="ARBA" id="ARBA00006594"/>
    </source>
</evidence>
<dbReference type="GO" id="GO:0009007">
    <property type="term" value="F:site-specific DNA-methyltransferase (adenine-specific) activity"/>
    <property type="evidence" value="ECO:0007669"/>
    <property type="project" value="TreeGrafter"/>
</dbReference>
<evidence type="ECO:0000259" key="5">
    <source>
        <dbReference type="Pfam" id="PF01555"/>
    </source>
</evidence>
<dbReference type="GO" id="GO:0032259">
    <property type="term" value="P:methylation"/>
    <property type="evidence" value="ECO:0007669"/>
    <property type="project" value="UniProtKB-KW"/>
</dbReference>
<dbReference type="InterPro" id="IPR001091">
    <property type="entry name" value="RM_Methyltransferase"/>
</dbReference>
<dbReference type="NCBIfam" id="NF010253">
    <property type="entry name" value="PRK13699.1"/>
    <property type="match status" value="1"/>
</dbReference>
<dbReference type="Proteomes" id="UP000839575">
    <property type="component" value="Unassembled WGS sequence"/>
</dbReference>
<organism evidence="6 7">
    <name type="scientific">Salmonella enterica I</name>
    <dbReference type="NCBI Taxonomy" id="59201"/>
    <lineage>
        <taxon>Bacteria</taxon>
        <taxon>Pseudomonadati</taxon>
        <taxon>Pseudomonadota</taxon>
        <taxon>Gammaproteobacteria</taxon>
        <taxon>Enterobacterales</taxon>
        <taxon>Enterobacteriaceae</taxon>
        <taxon>Salmonella</taxon>
    </lineage>
</organism>
<evidence type="ECO:0000313" key="6">
    <source>
        <dbReference type="EMBL" id="EBP4002326.1"/>
    </source>
</evidence>
<dbReference type="PANTHER" id="PTHR13370:SF3">
    <property type="entry name" value="TRNA (GUANINE(10)-N2)-METHYLTRANSFERASE HOMOLOG"/>
    <property type="match status" value="1"/>
</dbReference>
<dbReference type="GO" id="GO:0005737">
    <property type="term" value="C:cytoplasm"/>
    <property type="evidence" value="ECO:0007669"/>
    <property type="project" value="TreeGrafter"/>
</dbReference>
<dbReference type="InterPro" id="IPR029063">
    <property type="entry name" value="SAM-dependent_MTases_sf"/>
</dbReference>
<dbReference type="GO" id="GO:0008170">
    <property type="term" value="F:N-methyltransferase activity"/>
    <property type="evidence" value="ECO:0007669"/>
    <property type="project" value="InterPro"/>
</dbReference>
<feature type="domain" description="DNA methylase N-4/N-6" evidence="5">
    <location>
        <begin position="21"/>
        <end position="131"/>
    </location>
</feature>
<dbReference type="PANTHER" id="PTHR13370">
    <property type="entry name" value="RNA METHYLASE-RELATED"/>
    <property type="match status" value="1"/>
</dbReference>
<dbReference type="InterPro" id="IPR002052">
    <property type="entry name" value="DNA_methylase_N6_adenine_CS"/>
</dbReference>
<protein>
    <recommendedName>
        <fullName evidence="4">Methyltransferase</fullName>
        <ecNumber evidence="4">2.1.1.-</ecNumber>
    </recommendedName>
</protein>
<evidence type="ECO:0000256" key="3">
    <source>
        <dbReference type="ARBA" id="ARBA00022679"/>
    </source>
</evidence>
<evidence type="ECO:0000256" key="4">
    <source>
        <dbReference type="RuleBase" id="RU362026"/>
    </source>
</evidence>
<dbReference type="PROSITE" id="PS00092">
    <property type="entry name" value="N6_MTASE"/>
    <property type="match status" value="1"/>
</dbReference>
<dbReference type="Gene3D" id="3.40.50.150">
    <property type="entry name" value="Vaccinia Virus protein VP39"/>
    <property type="match status" value="1"/>
</dbReference>
<comment type="caution">
    <text evidence="6">The sequence shown here is derived from an EMBL/GenBank/DDBJ whole genome shotgun (WGS) entry which is preliminary data.</text>
</comment>
<accession>A0A3Y5WTI2</accession>
<gene>
    <name evidence="6" type="ORF">S301_27710</name>
</gene>
<dbReference type="EMBL" id="AAGLPX010000134">
    <property type="protein sequence ID" value="EBP4002326.1"/>
    <property type="molecule type" value="Genomic_DNA"/>
</dbReference>
<evidence type="ECO:0000313" key="7">
    <source>
        <dbReference type="Proteomes" id="UP000839575"/>
    </source>
</evidence>
<dbReference type="GO" id="GO:0003677">
    <property type="term" value="F:DNA binding"/>
    <property type="evidence" value="ECO:0007669"/>
    <property type="project" value="InterPro"/>
</dbReference>
<dbReference type="EC" id="2.1.1.-" evidence="4"/>
<evidence type="ECO:0000256" key="2">
    <source>
        <dbReference type="ARBA" id="ARBA00022603"/>
    </source>
</evidence>
<comment type="similarity">
    <text evidence="1 4">Belongs to the N(4)/N(6)-methyltransferase family.</text>
</comment>
<sequence>MSRFILGDCIDVMRGFPDRSIDLIVTDPPYLVGFKDRGGRQIAGDVTDEWLQPATHEMWRVLKKDALMVSFYGWNRVDRFMAAWKAAGFYAVGQIVFTKSYASNRRSAKARRGFVNYCHEGAYVLAKGRPVPPEKPLPDVLPFPYTGNPLHPTQKPVEALQPLIESFSAPGAIILDPFAGSASTCVAALQAGRRYIGIELMEQYHRAGQQRLAAVQRAMQRPAANDVFYPEAA</sequence>
<dbReference type="AlphaFoldDB" id="A0A3Y5WTI2"/>
<reference evidence="6 7" key="1">
    <citation type="submission" date="2018-07" db="EMBL/GenBank/DDBJ databases">
        <authorList>
            <consortium name="GenomeTrakr network: Whole genome sequencing for foodborne pathogen traceback"/>
        </authorList>
    </citation>
    <scope>NUCLEOTIDE SEQUENCE [LARGE SCALE GENOMIC DNA]</scope>
    <source>
        <strain evidence="6 7">CFSAN002851</strain>
    </source>
</reference>
<dbReference type="SUPFAM" id="SSF53335">
    <property type="entry name" value="S-adenosyl-L-methionine-dependent methyltransferases"/>
    <property type="match status" value="1"/>
</dbReference>
<keyword evidence="3" id="KW-0808">Transferase</keyword>
<dbReference type="PRINTS" id="PR00508">
    <property type="entry name" value="S21N4MTFRASE"/>
</dbReference>
<dbReference type="Pfam" id="PF01555">
    <property type="entry name" value="N6_N4_Mtase"/>
    <property type="match status" value="2"/>
</dbReference>
<keyword evidence="2 6" id="KW-0489">Methyltransferase</keyword>
<name>A0A3Y5WTI2_SALET</name>
<dbReference type="InterPro" id="IPR002941">
    <property type="entry name" value="DNA_methylase_N4/N6"/>
</dbReference>